<dbReference type="Proteomes" id="UP000193118">
    <property type="component" value="Unassembled WGS sequence"/>
</dbReference>
<evidence type="ECO:0000256" key="5">
    <source>
        <dbReference type="ARBA" id="ARBA00013198"/>
    </source>
</evidence>
<dbReference type="UniPathway" id="UPA00115">
    <property type="reaction ID" value="UER00409"/>
</dbReference>
<accession>A0A1X3D6S5</accession>
<dbReference type="GO" id="GO:0006098">
    <property type="term" value="P:pentose-phosphate shunt"/>
    <property type="evidence" value="ECO:0007669"/>
    <property type="project" value="UniProtKB-UniPathway"/>
</dbReference>
<dbReference type="InterPro" id="IPR039104">
    <property type="entry name" value="6PGL"/>
</dbReference>
<evidence type="ECO:0000256" key="7">
    <source>
        <dbReference type="RuleBase" id="RU365095"/>
    </source>
</evidence>
<evidence type="ECO:0000256" key="2">
    <source>
        <dbReference type="ARBA" id="ARBA00002681"/>
    </source>
</evidence>
<organism evidence="9 10">
    <name type="scientific">Neisseria dentiae</name>
    <dbReference type="NCBI Taxonomy" id="194197"/>
    <lineage>
        <taxon>Bacteria</taxon>
        <taxon>Pseudomonadati</taxon>
        <taxon>Pseudomonadota</taxon>
        <taxon>Betaproteobacteria</taxon>
        <taxon>Neisseriales</taxon>
        <taxon>Neisseriaceae</taxon>
        <taxon>Neisseria</taxon>
    </lineage>
</organism>
<dbReference type="GO" id="GO:0005975">
    <property type="term" value="P:carbohydrate metabolic process"/>
    <property type="evidence" value="ECO:0007669"/>
    <property type="project" value="UniProtKB-UniRule"/>
</dbReference>
<dbReference type="EC" id="3.1.1.31" evidence="5 7"/>
<evidence type="ECO:0000256" key="4">
    <source>
        <dbReference type="ARBA" id="ARBA00010662"/>
    </source>
</evidence>
<evidence type="ECO:0000256" key="3">
    <source>
        <dbReference type="ARBA" id="ARBA00004961"/>
    </source>
</evidence>
<dbReference type="PANTHER" id="PTHR11054:SF0">
    <property type="entry name" value="6-PHOSPHOGLUCONOLACTONASE"/>
    <property type="match status" value="1"/>
</dbReference>
<proteinExistence type="inferred from homology"/>
<dbReference type="InterPro" id="IPR037171">
    <property type="entry name" value="NagB/RpiA_transferase-like"/>
</dbReference>
<dbReference type="RefSeq" id="WP_085366309.1">
    <property type="nucleotide sequence ID" value="NZ_CAUJPZ010000022.1"/>
</dbReference>
<dbReference type="InterPro" id="IPR005900">
    <property type="entry name" value="6-phosphogluconolactonase_DevB"/>
</dbReference>
<dbReference type="STRING" id="194197.BWD09_08780"/>
<dbReference type="EMBL" id="MTBO01000023">
    <property type="protein sequence ID" value="OSI15404.1"/>
    <property type="molecule type" value="Genomic_DNA"/>
</dbReference>
<evidence type="ECO:0000256" key="1">
    <source>
        <dbReference type="ARBA" id="ARBA00000832"/>
    </source>
</evidence>
<name>A0A1X3D6S5_9NEIS</name>
<comment type="pathway">
    <text evidence="3 7">Carbohydrate degradation; pentose phosphate pathway; D-ribulose 5-phosphate from D-glucose 6-phosphate (oxidative stage): step 2/3.</text>
</comment>
<comment type="function">
    <text evidence="2 7">Hydrolysis of 6-phosphogluconolactone to 6-phosphogluconate.</text>
</comment>
<dbReference type="Gene3D" id="3.40.50.1360">
    <property type="match status" value="1"/>
</dbReference>
<comment type="catalytic activity">
    <reaction evidence="1 7">
        <text>6-phospho-D-glucono-1,5-lactone + H2O = 6-phospho-D-gluconate + H(+)</text>
        <dbReference type="Rhea" id="RHEA:12556"/>
        <dbReference type="ChEBI" id="CHEBI:15377"/>
        <dbReference type="ChEBI" id="CHEBI:15378"/>
        <dbReference type="ChEBI" id="CHEBI:57955"/>
        <dbReference type="ChEBI" id="CHEBI:58759"/>
        <dbReference type="EC" id="3.1.1.31"/>
    </reaction>
</comment>
<dbReference type="SUPFAM" id="SSF100950">
    <property type="entry name" value="NagB/RpiA/CoA transferase-like"/>
    <property type="match status" value="1"/>
</dbReference>
<dbReference type="GeneID" id="94580273"/>
<gene>
    <name evidence="7" type="primary">pgl</name>
    <name evidence="9" type="ORF">BWD09_08780</name>
</gene>
<sequence length="232" mass="24704">MAYQWHSFDNAAAASTALADAVADALQQALDKKGSAVLAVSGGRSPIAFFEALSQKKLAWQNIGVTLVDERIVPTTHADSNTGLVHEYLLQNQAAAAQWIPVVEAGKTETDLQPETVVQTALQHYRQPDVLVLGMGGDGHTASLFPQAPQLDKGLDEANPVPLLHTTPVTAPHERVSMTLAAIAKTPAVFLAIGGAEKKAVFDQAAAAPSKTYPTSYILNHEKVNCHVYYAE</sequence>
<keyword evidence="7" id="KW-0378">Hydrolase</keyword>
<dbReference type="CDD" id="cd01400">
    <property type="entry name" value="6PGL"/>
    <property type="match status" value="1"/>
</dbReference>
<dbReference type="GO" id="GO:0017057">
    <property type="term" value="F:6-phosphogluconolactonase activity"/>
    <property type="evidence" value="ECO:0007669"/>
    <property type="project" value="UniProtKB-UniRule"/>
</dbReference>
<evidence type="ECO:0000259" key="8">
    <source>
        <dbReference type="Pfam" id="PF01182"/>
    </source>
</evidence>
<evidence type="ECO:0000313" key="10">
    <source>
        <dbReference type="Proteomes" id="UP000193118"/>
    </source>
</evidence>
<evidence type="ECO:0000256" key="6">
    <source>
        <dbReference type="ARBA" id="ARBA00020337"/>
    </source>
</evidence>
<dbReference type="AlphaFoldDB" id="A0A1X3D6S5"/>
<comment type="caution">
    <text evidence="9">The sequence shown here is derived from an EMBL/GenBank/DDBJ whole genome shotgun (WGS) entry which is preliminary data.</text>
</comment>
<dbReference type="OrthoDB" id="9810967at2"/>
<keyword evidence="10" id="KW-1185">Reference proteome</keyword>
<dbReference type="PANTHER" id="PTHR11054">
    <property type="entry name" value="6-PHOSPHOGLUCONOLACTONASE"/>
    <property type="match status" value="1"/>
</dbReference>
<comment type="similarity">
    <text evidence="4 7">Belongs to the glucosamine/galactosamine-6-phosphate isomerase family. 6-phosphogluconolactonase subfamily.</text>
</comment>
<reference evidence="10" key="1">
    <citation type="submission" date="2017-01" db="EMBL/GenBank/DDBJ databases">
        <authorList>
            <person name="Wolfgang W.J."/>
            <person name="Cole J."/>
            <person name="Wroblewski D."/>
            <person name="Mcginnis J."/>
            <person name="Musser K.A."/>
        </authorList>
    </citation>
    <scope>NUCLEOTIDE SEQUENCE [LARGE SCALE GENOMIC DNA]</scope>
    <source>
        <strain evidence="10">DSM 19151</strain>
    </source>
</reference>
<dbReference type="InterPro" id="IPR006148">
    <property type="entry name" value="Glc/Gal-6P_isomerase"/>
</dbReference>
<dbReference type="Pfam" id="PF01182">
    <property type="entry name" value="Glucosamine_iso"/>
    <property type="match status" value="1"/>
</dbReference>
<dbReference type="NCBIfam" id="TIGR01198">
    <property type="entry name" value="pgl"/>
    <property type="match status" value="1"/>
</dbReference>
<protein>
    <recommendedName>
        <fullName evidence="6 7">6-phosphogluconolactonase</fullName>
        <shortName evidence="7">6PGL</shortName>
        <ecNumber evidence="5 7">3.1.1.31</ecNumber>
    </recommendedName>
</protein>
<feature type="domain" description="Glucosamine/galactosamine-6-phosphate isomerase" evidence="8">
    <location>
        <begin position="10"/>
        <end position="222"/>
    </location>
</feature>
<evidence type="ECO:0000313" key="9">
    <source>
        <dbReference type="EMBL" id="OSI15404.1"/>
    </source>
</evidence>